<dbReference type="GO" id="GO:0016874">
    <property type="term" value="F:ligase activity"/>
    <property type="evidence" value="ECO:0007669"/>
    <property type="project" value="UniProtKB-KW"/>
</dbReference>
<evidence type="ECO:0000313" key="1">
    <source>
        <dbReference type="EMBL" id="NYA70173.1"/>
    </source>
</evidence>
<accession>A0A7Y9C6B3</accession>
<reference evidence="1 2" key="1">
    <citation type="submission" date="2020-07" db="EMBL/GenBank/DDBJ databases">
        <authorList>
            <person name="Sun Q."/>
        </authorList>
    </citation>
    <scope>NUCLEOTIDE SEQUENCE [LARGE SCALE GENOMIC DNA]</scope>
    <source>
        <strain evidence="1 2">MAH-1</strain>
    </source>
</reference>
<protein>
    <submittedName>
        <fullName evidence="1">Phenylacetate--CoA ligase family protein</fullName>
    </submittedName>
</protein>
<dbReference type="SUPFAM" id="SSF56801">
    <property type="entry name" value="Acetyl-CoA synthetase-like"/>
    <property type="match status" value="1"/>
</dbReference>
<dbReference type="EMBL" id="JACBJI010000002">
    <property type="protein sequence ID" value="NYA70173.1"/>
    <property type="molecule type" value="Genomic_DNA"/>
</dbReference>
<keyword evidence="2" id="KW-1185">Reference proteome</keyword>
<dbReference type="PANTHER" id="PTHR36932:SF1">
    <property type="entry name" value="CAPSULAR POLYSACCHARIDE BIOSYNTHESIS PROTEIN"/>
    <property type="match status" value="1"/>
</dbReference>
<dbReference type="Gene3D" id="3.40.50.12780">
    <property type="entry name" value="N-terminal domain of ligase-like"/>
    <property type="match status" value="1"/>
</dbReference>
<dbReference type="Proteomes" id="UP000535020">
    <property type="component" value="Unassembled WGS sequence"/>
</dbReference>
<organism evidence="1 2">
    <name type="scientific">Flavobacterium agri</name>
    <dbReference type="NCBI Taxonomy" id="2743471"/>
    <lineage>
        <taxon>Bacteria</taxon>
        <taxon>Pseudomonadati</taxon>
        <taxon>Bacteroidota</taxon>
        <taxon>Flavobacteriia</taxon>
        <taxon>Flavobacteriales</taxon>
        <taxon>Flavobacteriaceae</taxon>
        <taxon>Flavobacterium</taxon>
    </lineage>
</organism>
<comment type="caution">
    <text evidence="1">The sequence shown here is derived from an EMBL/GenBank/DDBJ whole genome shotgun (WGS) entry which is preliminary data.</text>
</comment>
<dbReference type="InterPro" id="IPR042099">
    <property type="entry name" value="ANL_N_sf"/>
</dbReference>
<sequence>MPGIFDLSLQLNGFPLKWARLELQKILAVPDSDYEAFVEKRKKDIVDFHLKHNAFYRELASGSAFENWNDLPVMRKQDFQRPLSQRLSECYRESMVFVNKTSGSSGNPMTFAKDKACHALIWANIQRRFGWYGIDFNKSWQARFYGRSLDVMASKKLQFKDYLSKRHRFDIFDLSDDALEKIVAKFRKTRFEYINGYTSNIVLLAKYLRKNDLILKQICPTLNVCITTSEMLFEDDRKLLETQLGVPVANEYGASELEVIAFENPQGEWLVNSETIFVEILDDHDNPLPYGKEGRIVVTSLDNRAHPFIRYDVGDFGILDEKSTAKKPILKKLVGRTSDFAILPSGKKPAGMTFYSLTKKLFEDDGNVKEFVVRQTQSDTFEIDYASDNPLTPQEENRMANIMTDYLEPGLRFVFIRKPMLERTASGKLKQFTSQIQQD</sequence>
<dbReference type="PANTHER" id="PTHR36932">
    <property type="entry name" value="CAPSULAR POLYSACCHARIDE BIOSYNTHESIS PROTEIN"/>
    <property type="match status" value="1"/>
</dbReference>
<name>A0A7Y9C6B3_9FLAO</name>
<dbReference type="InterPro" id="IPR053158">
    <property type="entry name" value="CapK_Type1_Caps_Biosynth"/>
</dbReference>
<dbReference type="AlphaFoldDB" id="A0A7Y9C6B3"/>
<dbReference type="RefSeq" id="WP_176004996.1">
    <property type="nucleotide sequence ID" value="NZ_JABWMI010000006.1"/>
</dbReference>
<keyword evidence="1" id="KW-0436">Ligase</keyword>
<proteinExistence type="predicted"/>
<gene>
    <name evidence="1" type="ORF">HZF10_04520</name>
</gene>
<evidence type="ECO:0000313" key="2">
    <source>
        <dbReference type="Proteomes" id="UP000535020"/>
    </source>
</evidence>